<sequence length="159" mass="19038">KLTNDYTELTQDYGNLNQDYNDLTDDYNDLKQDYNDLEQDYNTLLTEYDILFGKYQSILSVLENPLTNPVLPTYSELYYWLADDDTDSFNYTENWMCGDFSAMLMVRAKEMNWRMRISCMFWSYDGDVGWQDPTDPYGEYGHAFNVILCQDYYDDDDYF</sequence>
<feature type="non-terminal residue" evidence="2">
    <location>
        <position position="159"/>
    </location>
</feature>
<dbReference type="AlphaFoldDB" id="X1JZR2"/>
<dbReference type="Gene3D" id="1.20.5.400">
    <property type="match status" value="1"/>
</dbReference>
<feature type="non-terminal residue" evidence="2">
    <location>
        <position position="1"/>
    </location>
</feature>
<keyword evidence="1" id="KW-0175">Coiled coil</keyword>
<organism evidence="2">
    <name type="scientific">marine sediment metagenome</name>
    <dbReference type="NCBI Taxonomy" id="412755"/>
    <lineage>
        <taxon>unclassified sequences</taxon>
        <taxon>metagenomes</taxon>
        <taxon>ecological metagenomes</taxon>
    </lineage>
</organism>
<evidence type="ECO:0008006" key="3">
    <source>
        <dbReference type="Google" id="ProtNLM"/>
    </source>
</evidence>
<accession>X1JZR2</accession>
<proteinExistence type="predicted"/>
<protein>
    <recommendedName>
        <fullName evidence="3">Transglutaminase-like domain-containing protein</fullName>
    </recommendedName>
</protein>
<evidence type="ECO:0000256" key="1">
    <source>
        <dbReference type="SAM" id="Coils"/>
    </source>
</evidence>
<name>X1JZR2_9ZZZZ</name>
<dbReference type="EMBL" id="BARU01044997">
    <property type="protein sequence ID" value="GAH83494.1"/>
    <property type="molecule type" value="Genomic_DNA"/>
</dbReference>
<comment type="caution">
    <text evidence="2">The sequence shown here is derived from an EMBL/GenBank/DDBJ whole genome shotgun (WGS) entry which is preliminary data.</text>
</comment>
<evidence type="ECO:0000313" key="2">
    <source>
        <dbReference type="EMBL" id="GAH83494.1"/>
    </source>
</evidence>
<gene>
    <name evidence="2" type="ORF">S03H2_68438</name>
</gene>
<feature type="coiled-coil region" evidence="1">
    <location>
        <begin position="6"/>
        <end position="47"/>
    </location>
</feature>
<reference evidence="2" key="1">
    <citation type="journal article" date="2014" name="Front. Microbiol.">
        <title>High frequency of phylogenetically diverse reductive dehalogenase-homologous genes in deep subseafloor sedimentary metagenomes.</title>
        <authorList>
            <person name="Kawai M."/>
            <person name="Futagami T."/>
            <person name="Toyoda A."/>
            <person name="Takaki Y."/>
            <person name="Nishi S."/>
            <person name="Hori S."/>
            <person name="Arai W."/>
            <person name="Tsubouchi T."/>
            <person name="Morono Y."/>
            <person name="Uchiyama I."/>
            <person name="Ito T."/>
            <person name="Fujiyama A."/>
            <person name="Inagaki F."/>
            <person name="Takami H."/>
        </authorList>
    </citation>
    <scope>NUCLEOTIDE SEQUENCE</scope>
    <source>
        <strain evidence="2">Expedition CK06-06</strain>
    </source>
</reference>